<keyword evidence="1" id="KW-0812">Transmembrane</keyword>
<keyword evidence="1" id="KW-0472">Membrane</keyword>
<evidence type="ECO:0000256" key="1">
    <source>
        <dbReference type="SAM" id="Phobius"/>
    </source>
</evidence>
<keyword evidence="3" id="KW-1185">Reference proteome</keyword>
<reference evidence="2" key="1">
    <citation type="submission" date="2021-02" db="EMBL/GenBank/DDBJ databases">
        <authorList>
            <person name="Dougan E. K."/>
            <person name="Rhodes N."/>
            <person name="Thang M."/>
            <person name="Chan C."/>
        </authorList>
    </citation>
    <scope>NUCLEOTIDE SEQUENCE</scope>
</reference>
<comment type="caution">
    <text evidence="2">The sequence shown here is derived from an EMBL/GenBank/DDBJ whole genome shotgun (WGS) entry which is preliminary data.</text>
</comment>
<name>A0A812KJP3_SYMPI</name>
<dbReference type="Proteomes" id="UP000649617">
    <property type="component" value="Unassembled WGS sequence"/>
</dbReference>
<evidence type="ECO:0000313" key="2">
    <source>
        <dbReference type="EMBL" id="CAE7225454.1"/>
    </source>
</evidence>
<proteinExistence type="predicted"/>
<dbReference type="AlphaFoldDB" id="A0A812KJP3"/>
<dbReference type="OrthoDB" id="10579237at2759"/>
<sequence>MMESYQPQPSAMSEFSTQLEKTEAATLSLRKEVQSLGQRLKGTPDSELQQKLEYLQGAVSSSQAMNRALFLKHAGIREEYTDLVAFPVADGATRLYELNEIYGKMTQLLSLVEGNIYKILGTPTNFFATQVAAFQSWLQTSPFKACMAMLGAGAVSGACVAGILALIADVGCKCTAWTVLGHALAGAGVGACIGAGGALVGLIIFAGYECCYRKKDMKSDTARVAEMVDALNTIPDSQYIKHLDDLIADCCIVANQLPAHEDRKCLFCHEEGDKVIEPVRSRGCQGHHYMCKMCWKEYLKTPRGRFGKCSVCDL</sequence>
<feature type="transmembrane region" description="Helical" evidence="1">
    <location>
        <begin position="180"/>
        <end position="208"/>
    </location>
</feature>
<evidence type="ECO:0000313" key="3">
    <source>
        <dbReference type="Proteomes" id="UP000649617"/>
    </source>
</evidence>
<organism evidence="2 3">
    <name type="scientific">Symbiodinium pilosum</name>
    <name type="common">Dinoflagellate</name>
    <dbReference type="NCBI Taxonomy" id="2952"/>
    <lineage>
        <taxon>Eukaryota</taxon>
        <taxon>Sar</taxon>
        <taxon>Alveolata</taxon>
        <taxon>Dinophyceae</taxon>
        <taxon>Suessiales</taxon>
        <taxon>Symbiodiniaceae</taxon>
        <taxon>Symbiodinium</taxon>
    </lineage>
</organism>
<protein>
    <submittedName>
        <fullName evidence="2">Uncharacterized protein</fullName>
    </submittedName>
</protein>
<dbReference type="EMBL" id="CAJNIZ010003747">
    <property type="protein sequence ID" value="CAE7225454.1"/>
    <property type="molecule type" value="Genomic_DNA"/>
</dbReference>
<accession>A0A812KJP3</accession>
<gene>
    <name evidence="2" type="ORF">SPIL2461_LOCUS3159</name>
</gene>
<keyword evidence="1" id="KW-1133">Transmembrane helix</keyword>
<feature type="transmembrane region" description="Helical" evidence="1">
    <location>
        <begin position="145"/>
        <end position="168"/>
    </location>
</feature>